<protein>
    <submittedName>
        <fullName evidence="1">UDP-N-acetylmuramyl peptide synthase</fullName>
    </submittedName>
</protein>
<evidence type="ECO:0000313" key="2">
    <source>
        <dbReference type="Proteomes" id="UP000538031"/>
    </source>
</evidence>
<gene>
    <name evidence="1" type="ORF">HA285_06610</name>
</gene>
<dbReference type="AlphaFoldDB" id="A0A7J4MY35"/>
<feature type="non-terminal residue" evidence="1">
    <location>
        <position position="1"/>
    </location>
</feature>
<evidence type="ECO:0000313" key="1">
    <source>
        <dbReference type="EMBL" id="HIH65250.1"/>
    </source>
</evidence>
<reference evidence="2" key="1">
    <citation type="journal article" date="2020" name="bioRxiv">
        <title>A rank-normalized archaeal taxonomy based on genome phylogeny resolves widespread incomplete and uneven classifications.</title>
        <authorList>
            <person name="Rinke C."/>
            <person name="Chuvochina M."/>
            <person name="Mussig A.J."/>
            <person name="Chaumeil P.-A."/>
            <person name="Waite D.W."/>
            <person name="Whitman W.B."/>
            <person name="Parks D.H."/>
            <person name="Hugenholtz P."/>
        </authorList>
    </citation>
    <scope>NUCLEOTIDE SEQUENCE [LARGE SCALE GENOMIC DNA]</scope>
</reference>
<organism evidence="1 2">
    <name type="scientific">Methanothermobacter thermautotrophicus</name>
    <name type="common">Methanobacterium thermoformicicum</name>
    <dbReference type="NCBI Taxonomy" id="145262"/>
    <lineage>
        <taxon>Archaea</taxon>
        <taxon>Methanobacteriati</taxon>
        <taxon>Methanobacteriota</taxon>
        <taxon>Methanomada group</taxon>
        <taxon>Methanobacteria</taxon>
        <taxon>Methanobacteriales</taxon>
        <taxon>Methanobacteriaceae</taxon>
        <taxon>Methanothermobacter</taxon>
    </lineage>
</organism>
<dbReference type="Proteomes" id="UP000538031">
    <property type="component" value="Unassembled WGS sequence"/>
</dbReference>
<name>A0A7J4MY35_METTF</name>
<comment type="caution">
    <text evidence="1">The sequence shown here is derived from an EMBL/GenBank/DDBJ whole genome shotgun (WGS) entry which is preliminary data.</text>
</comment>
<sequence>EILTVHDPGDIPEMVREFSREYRRILVAGNGQDVIIRVQEELEGLASCL</sequence>
<accession>A0A7J4MY35</accession>
<dbReference type="EMBL" id="DUHT01000071">
    <property type="protein sequence ID" value="HIH65250.1"/>
    <property type="molecule type" value="Genomic_DNA"/>
</dbReference>
<proteinExistence type="predicted"/>